<evidence type="ECO:0000313" key="5">
    <source>
        <dbReference type="EMBL" id="GEJ56572.1"/>
    </source>
</evidence>
<protein>
    <submittedName>
        <fullName evidence="5">RND transporter</fullName>
    </submittedName>
</protein>
<evidence type="ECO:0000313" key="6">
    <source>
        <dbReference type="Proteomes" id="UP000503640"/>
    </source>
</evidence>
<dbReference type="SUPFAM" id="SSF111369">
    <property type="entry name" value="HlyD-like secretion proteins"/>
    <property type="match status" value="1"/>
</dbReference>
<evidence type="ECO:0000259" key="4">
    <source>
        <dbReference type="Pfam" id="PF25967"/>
    </source>
</evidence>
<dbReference type="AlphaFoldDB" id="A0A7I9VJH9"/>
<dbReference type="FunFam" id="2.40.30.170:FF:000010">
    <property type="entry name" value="Efflux RND transporter periplasmic adaptor subunit"/>
    <property type="match status" value="1"/>
</dbReference>
<feature type="domain" description="CusB-like beta-barrel" evidence="3">
    <location>
        <begin position="214"/>
        <end position="287"/>
    </location>
</feature>
<evidence type="ECO:0000256" key="1">
    <source>
        <dbReference type="ARBA" id="ARBA00009477"/>
    </source>
</evidence>
<dbReference type="PANTHER" id="PTHR30469:SF20">
    <property type="entry name" value="EFFLUX RND TRANSPORTER PERIPLASMIC ADAPTOR SUBUNIT"/>
    <property type="match status" value="1"/>
</dbReference>
<organism evidence="5 6">
    <name type="scientific">Anaeromyxobacter diazotrophicus</name>
    <dbReference type="NCBI Taxonomy" id="2590199"/>
    <lineage>
        <taxon>Bacteria</taxon>
        <taxon>Pseudomonadati</taxon>
        <taxon>Myxococcota</taxon>
        <taxon>Myxococcia</taxon>
        <taxon>Myxococcales</taxon>
        <taxon>Cystobacterineae</taxon>
        <taxon>Anaeromyxobacteraceae</taxon>
        <taxon>Anaeromyxobacter</taxon>
    </lineage>
</organism>
<dbReference type="NCBIfam" id="TIGR01730">
    <property type="entry name" value="RND_mfp"/>
    <property type="match status" value="1"/>
</dbReference>
<dbReference type="Pfam" id="PF25954">
    <property type="entry name" value="Beta-barrel_RND_2"/>
    <property type="match status" value="1"/>
</dbReference>
<comment type="similarity">
    <text evidence="1">Belongs to the membrane fusion protein (MFP) (TC 8.A.1) family.</text>
</comment>
<dbReference type="InterPro" id="IPR058624">
    <property type="entry name" value="MdtA-like_HH"/>
</dbReference>
<dbReference type="PROSITE" id="PS51257">
    <property type="entry name" value="PROKAR_LIPOPROTEIN"/>
    <property type="match status" value="1"/>
</dbReference>
<dbReference type="PANTHER" id="PTHR30469">
    <property type="entry name" value="MULTIDRUG RESISTANCE PROTEIN MDTA"/>
    <property type="match status" value="1"/>
</dbReference>
<accession>A0A7I9VJH9</accession>
<dbReference type="RefSeq" id="WP_176064082.1">
    <property type="nucleotide sequence ID" value="NZ_BJTG01000003.1"/>
</dbReference>
<dbReference type="InterPro" id="IPR058627">
    <property type="entry name" value="MdtA-like_C"/>
</dbReference>
<reference evidence="6" key="1">
    <citation type="journal article" date="2020" name="Appl. Environ. Microbiol.">
        <title>Diazotrophic Anaeromyxobacter Isolates from Soils.</title>
        <authorList>
            <person name="Masuda Y."/>
            <person name="Yamanaka H."/>
            <person name="Xu Z.X."/>
            <person name="Shiratori Y."/>
            <person name="Aono T."/>
            <person name="Amachi S."/>
            <person name="Senoo K."/>
            <person name="Itoh H."/>
        </authorList>
    </citation>
    <scope>NUCLEOTIDE SEQUENCE [LARGE SCALE GENOMIC DNA]</scope>
    <source>
        <strain evidence="6">R267</strain>
    </source>
</reference>
<sequence>MKTISYFLACACVLAGCSQRAPSKPIPAVRVEVVSSAAGASGKVVYSAVAQPKATVPLSFRGPGYVTTLMTVRTSDGGSRALGEGDRVRRGDVVARLRDAEYREKVGQATGQVTAARAAAEKARLDFERATRLFASQSIARTDMEAATAQRDATRAQLATAEAALEEARIGLRDTALVVPVDGEVLKKNAEPGSYMGPGIPAFVVGDVSSVKVVLGLPDVALQAVKPGLPVTVTTDALPGRTFTARVSRIASVADSVTRNFDVEVEIPNVDRVWKPGMIASVELSGAAGQHPVALLPLTAFVPGAGGGDHFAVMVVETAGPDERVKLRQVEVGDVVGNRVAVTAGLAGGERVVTTGASMVVDGEHIEVLPTEAP</sequence>
<dbReference type="InterPro" id="IPR006143">
    <property type="entry name" value="RND_pump_MFP"/>
</dbReference>
<dbReference type="Gene3D" id="1.10.287.470">
    <property type="entry name" value="Helix hairpin bin"/>
    <property type="match status" value="1"/>
</dbReference>
<dbReference type="Pfam" id="PF25967">
    <property type="entry name" value="RND-MFP_C"/>
    <property type="match status" value="1"/>
</dbReference>
<dbReference type="EMBL" id="BJTG01000003">
    <property type="protein sequence ID" value="GEJ56572.1"/>
    <property type="molecule type" value="Genomic_DNA"/>
</dbReference>
<dbReference type="Gene3D" id="2.40.420.20">
    <property type="match status" value="1"/>
</dbReference>
<evidence type="ECO:0000259" key="2">
    <source>
        <dbReference type="Pfam" id="PF25876"/>
    </source>
</evidence>
<name>A0A7I9VJH9_9BACT</name>
<dbReference type="Proteomes" id="UP000503640">
    <property type="component" value="Unassembled WGS sequence"/>
</dbReference>
<dbReference type="GO" id="GO:1990281">
    <property type="term" value="C:efflux pump complex"/>
    <property type="evidence" value="ECO:0007669"/>
    <property type="project" value="TreeGrafter"/>
</dbReference>
<feature type="domain" description="Multidrug resistance protein MdtA-like C-terminal permuted SH3" evidence="4">
    <location>
        <begin position="307"/>
        <end position="357"/>
    </location>
</feature>
<comment type="caution">
    <text evidence="5">The sequence shown here is derived from an EMBL/GenBank/DDBJ whole genome shotgun (WGS) entry which is preliminary data.</text>
</comment>
<dbReference type="Pfam" id="PF25876">
    <property type="entry name" value="HH_MFP_RND"/>
    <property type="match status" value="1"/>
</dbReference>
<keyword evidence="6" id="KW-1185">Reference proteome</keyword>
<proteinExistence type="inferred from homology"/>
<feature type="domain" description="Multidrug resistance protein MdtA-like alpha-helical hairpin" evidence="2">
    <location>
        <begin position="108"/>
        <end position="173"/>
    </location>
</feature>
<dbReference type="Gene3D" id="2.40.50.100">
    <property type="match status" value="1"/>
</dbReference>
<dbReference type="InterPro" id="IPR058792">
    <property type="entry name" value="Beta-barrel_RND_2"/>
</dbReference>
<gene>
    <name evidence="5" type="ORF">AMYX_13130</name>
</gene>
<evidence type="ECO:0000259" key="3">
    <source>
        <dbReference type="Pfam" id="PF25954"/>
    </source>
</evidence>
<dbReference type="Gene3D" id="2.40.30.170">
    <property type="match status" value="1"/>
</dbReference>
<dbReference type="GO" id="GO:0015562">
    <property type="term" value="F:efflux transmembrane transporter activity"/>
    <property type="evidence" value="ECO:0007669"/>
    <property type="project" value="TreeGrafter"/>
</dbReference>